<dbReference type="AlphaFoldDB" id="A0A3D8QSB1"/>
<accession>A0A3D8QSB1</accession>
<dbReference type="Pfam" id="PF11807">
    <property type="entry name" value="UstYa"/>
    <property type="match status" value="1"/>
</dbReference>
<comment type="caution">
    <text evidence="4">The sequence shown here is derived from an EMBL/GenBank/DDBJ whole genome shotgun (WGS) entry which is preliminary data.</text>
</comment>
<dbReference type="STRING" id="1849047.A0A3D8QSB1"/>
<evidence type="ECO:0000313" key="5">
    <source>
        <dbReference type="Proteomes" id="UP000256645"/>
    </source>
</evidence>
<dbReference type="GO" id="GO:0043386">
    <property type="term" value="P:mycotoxin biosynthetic process"/>
    <property type="evidence" value="ECO:0007669"/>
    <property type="project" value="InterPro"/>
</dbReference>
<comment type="similarity">
    <text evidence="2">Belongs to the ustYa family.</text>
</comment>
<feature type="transmembrane region" description="Helical" evidence="3">
    <location>
        <begin position="54"/>
        <end position="76"/>
    </location>
</feature>
<dbReference type="Proteomes" id="UP000256645">
    <property type="component" value="Unassembled WGS sequence"/>
</dbReference>
<reference evidence="4 5" key="1">
    <citation type="journal article" date="2018" name="IMA Fungus">
        <title>IMA Genome-F 9: Draft genome sequence of Annulohypoxylon stygium, Aspergillus mulundensis, Berkeleyomyces basicola (syn. Thielaviopsis basicola), Ceratocystis smalleyi, two Cercospora beticola strains, Coleophoma cylindrospora, Fusarium fracticaudum, Phialophora cf. hyalina, and Morchella septimelata.</title>
        <authorList>
            <person name="Wingfield B.D."/>
            <person name="Bills G.F."/>
            <person name="Dong Y."/>
            <person name="Huang W."/>
            <person name="Nel W.J."/>
            <person name="Swalarsk-Parry B.S."/>
            <person name="Vaghefi N."/>
            <person name="Wilken P.M."/>
            <person name="An Z."/>
            <person name="de Beer Z.W."/>
            <person name="De Vos L."/>
            <person name="Chen L."/>
            <person name="Duong T.A."/>
            <person name="Gao Y."/>
            <person name="Hammerbacher A."/>
            <person name="Kikkert J.R."/>
            <person name="Li Y."/>
            <person name="Li H."/>
            <person name="Li K."/>
            <person name="Li Q."/>
            <person name="Liu X."/>
            <person name="Ma X."/>
            <person name="Naidoo K."/>
            <person name="Pethybridge S.J."/>
            <person name="Sun J."/>
            <person name="Steenkamp E.T."/>
            <person name="van der Nest M.A."/>
            <person name="van Wyk S."/>
            <person name="Wingfield M.J."/>
            <person name="Xiong C."/>
            <person name="Yue Q."/>
            <person name="Zhang X."/>
        </authorList>
    </citation>
    <scope>NUCLEOTIDE SEQUENCE [LARGE SCALE GENOMIC DNA]</scope>
    <source>
        <strain evidence="4 5">BP6252</strain>
    </source>
</reference>
<evidence type="ECO:0008006" key="6">
    <source>
        <dbReference type="Google" id="ProtNLM"/>
    </source>
</evidence>
<proteinExistence type="inferred from homology"/>
<dbReference type="PANTHER" id="PTHR33365:SF4">
    <property type="entry name" value="CYCLOCHLOROTINE BIOSYNTHESIS PROTEIN O"/>
    <property type="match status" value="1"/>
</dbReference>
<protein>
    <recommendedName>
        <fullName evidence="6">Tat pathway signal sequence</fullName>
    </recommendedName>
</protein>
<evidence type="ECO:0000313" key="4">
    <source>
        <dbReference type="EMBL" id="RDW64667.1"/>
    </source>
</evidence>
<sequence length="278" mass="32226">MTSKYESVRTHDDNFEDVIVYEKRPTSPDSLASTLMEDDDHSFKEPTRRISSRWVWLVHALLLSVSFSLFVSTYYLRGSTLRHVQQFSAWSPAAEVVEYVKVKYNNTMMSPYIGKGPEVDKAWNAISYDTGDQTIEISDLKKIDMPESALKYTDPKTGAVKVRVGLEVFHQLHCVNLLRQVTYRDWYEDISGEFHEGQEALQKHTDHCLEILRKSIECNADIGVFTLYKHADDQLPWPELNTWHTCRNFDKIRDWAMENTIGNVQRPDVHPVIPEGKI</sequence>
<organism evidence="4 5">
    <name type="scientific">Coleophoma cylindrospora</name>
    <dbReference type="NCBI Taxonomy" id="1849047"/>
    <lineage>
        <taxon>Eukaryota</taxon>
        <taxon>Fungi</taxon>
        <taxon>Dikarya</taxon>
        <taxon>Ascomycota</taxon>
        <taxon>Pezizomycotina</taxon>
        <taxon>Leotiomycetes</taxon>
        <taxon>Helotiales</taxon>
        <taxon>Dermateaceae</taxon>
        <taxon>Coleophoma</taxon>
    </lineage>
</organism>
<evidence type="ECO:0000256" key="3">
    <source>
        <dbReference type="SAM" id="Phobius"/>
    </source>
</evidence>
<dbReference type="EMBL" id="PDLM01000012">
    <property type="protein sequence ID" value="RDW64667.1"/>
    <property type="molecule type" value="Genomic_DNA"/>
</dbReference>
<dbReference type="InterPro" id="IPR021765">
    <property type="entry name" value="UstYa-like"/>
</dbReference>
<keyword evidence="5" id="KW-1185">Reference proteome</keyword>
<evidence type="ECO:0000256" key="2">
    <source>
        <dbReference type="ARBA" id="ARBA00035112"/>
    </source>
</evidence>
<dbReference type="PANTHER" id="PTHR33365">
    <property type="entry name" value="YALI0B05434P"/>
    <property type="match status" value="1"/>
</dbReference>
<comment type="pathway">
    <text evidence="1">Mycotoxin biosynthesis.</text>
</comment>
<keyword evidence="3" id="KW-1133">Transmembrane helix</keyword>
<evidence type="ECO:0000256" key="1">
    <source>
        <dbReference type="ARBA" id="ARBA00004685"/>
    </source>
</evidence>
<gene>
    <name evidence="4" type="ORF">BP6252_10318</name>
</gene>
<dbReference type="OrthoDB" id="3687641at2759"/>
<keyword evidence="3" id="KW-0812">Transmembrane</keyword>
<keyword evidence="3" id="KW-0472">Membrane</keyword>
<name>A0A3D8QSB1_9HELO</name>